<organism evidence="4 5">
    <name type="scientific">Trinickia dabaoshanensis</name>
    <dbReference type="NCBI Taxonomy" id="564714"/>
    <lineage>
        <taxon>Bacteria</taxon>
        <taxon>Pseudomonadati</taxon>
        <taxon>Pseudomonadota</taxon>
        <taxon>Betaproteobacteria</taxon>
        <taxon>Burkholderiales</taxon>
        <taxon>Burkholderiaceae</taxon>
        <taxon>Trinickia</taxon>
    </lineage>
</organism>
<reference evidence="4 5" key="1">
    <citation type="submission" date="2018-01" db="EMBL/GenBank/DDBJ databases">
        <title>Whole genome analyses suggest that Burkholderia sensu lato contains two further novel genera in the rhizoxinica-symbiotica group Mycetohabitans gen. nov., and Trinickia gen. nov.: implications for the evolution of diazotrophy and nodulation in the Burkholderiaceae.</title>
        <authorList>
            <person name="Estrada-de los Santos P."/>
            <person name="Palmer M."/>
            <person name="Chavez-Ramirez B."/>
            <person name="Beukes C."/>
            <person name="Steenkamp E.T."/>
            <person name="Hirsch A.M."/>
            <person name="Manyaka P."/>
            <person name="Maluk M."/>
            <person name="Lafos M."/>
            <person name="Crook M."/>
            <person name="Gross E."/>
            <person name="Simon M.F."/>
            <person name="Bueno dos Reis Junior F."/>
            <person name="Poole P.S."/>
            <person name="Venter S.N."/>
            <person name="James E.K."/>
        </authorList>
    </citation>
    <scope>NUCLEOTIDE SEQUENCE [LARGE SCALE GENOMIC DNA]</scope>
    <source>
        <strain evidence="4 5">GIMN1.004</strain>
    </source>
</reference>
<evidence type="ECO:0000313" key="4">
    <source>
        <dbReference type="EMBL" id="PMS23952.1"/>
    </source>
</evidence>
<dbReference type="GO" id="GO:0050661">
    <property type="term" value="F:NADP binding"/>
    <property type="evidence" value="ECO:0007669"/>
    <property type="project" value="InterPro"/>
</dbReference>
<keyword evidence="2" id="KW-0274">FAD</keyword>
<dbReference type="PANTHER" id="PTHR42877">
    <property type="entry name" value="L-ORNITHINE N(5)-MONOOXYGENASE-RELATED"/>
    <property type="match status" value="1"/>
</dbReference>
<keyword evidence="4" id="KW-0503">Monooxygenase</keyword>
<dbReference type="Proteomes" id="UP000235616">
    <property type="component" value="Unassembled WGS sequence"/>
</dbReference>
<dbReference type="GO" id="GO:0050660">
    <property type="term" value="F:flavin adenine dinucleotide binding"/>
    <property type="evidence" value="ECO:0007669"/>
    <property type="project" value="InterPro"/>
</dbReference>
<evidence type="ECO:0000256" key="2">
    <source>
        <dbReference type="ARBA" id="ARBA00022827"/>
    </source>
</evidence>
<proteinExistence type="predicted"/>
<dbReference type="GO" id="GO:0004499">
    <property type="term" value="F:N,N-dimethylaniline monooxygenase activity"/>
    <property type="evidence" value="ECO:0007669"/>
    <property type="project" value="InterPro"/>
</dbReference>
<gene>
    <name evidence="4" type="ORF">C0Z18_00255</name>
</gene>
<dbReference type="InterPro" id="IPR020946">
    <property type="entry name" value="Flavin_mOase-like"/>
</dbReference>
<keyword evidence="3" id="KW-0560">Oxidoreductase</keyword>
<keyword evidence="5" id="KW-1185">Reference proteome</keyword>
<dbReference type="InterPro" id="IPR051209">
    <property type="entry name" value="FAD-bind_Monooxygenase_sf"/>
</dbReference>
<dbReference type="Pfam" id="PF00743">
    <property type="entry name" value="FMO-like"/>
    <property type="match status" value="1"/>
</dbReference>
<dbReference type="AlphaFoldDB" id="A0A2N7W3I9"/>
<dbReference type="EMBL" id="PNYA01000001">
    <property type="protein sequence ID" value="PMS23952.1"/>
    <property type="molecule type" value="Genomic_DNA"/>
</dbReference>
<keyword evidence="1" id="KW-0285">Flavoprotein</keyword>
<name>A0A2N7W3I9_9BURK</name>
<dbReference type="InterPro" id="IPR036188">
    <property type="entry name" value="FAD/NAD-bd_sf"/>
</dbReference>
<dbReference type="Gene3D" id="3.50.50.60">
    <property type="entry name" value="FAD/NAD(P)-binding domain"/>
    <property type="match status" value="2"/>
</dbReference>
<sequence>MAIRLRRMGVASVTVYEAAPAIGGTWRDNAYPGAACDIPSHLYSFSFAPNPSWSRTFASQQEILEYLRRCAREHGIEPLIRCNARVTAARFDDAARIWRLDVSTKRAANDTSPTQETVEADVVVAASGPLSRPALPDIAGIDRFRGRLFHSARWDHDYPLEGKTVAVIGTGASAVQFIPHLQRHVAQLHVFQRTPPWIMPRPDRPIGEHARRAFRLVPLAQRLARWSIYWRHELRALAFVVNPAWMQAPMRFASSYLARRVKDPALRAKLTPDYLLGCKRVLLSSDYYPALTQPNVEVVTTPIREIVEDGLVTADGRHIRADAIVCGTGFEVADAGAPFPIVGAHGVELDALWRSEGPQAYLGAAIAGFPNLFMMIGPNTGLGHNSMVYMIESHIAYIASCLRTMSRRGARTMQVREDVQRAFNEHLQEAFRKTVWSSGCRSWYLSKRGRNTALWPGFTFAFRWLTRRVRAGDYRFDR</sequence>
<dbReference type="SUPFAM" id="SSF51905">
    <property type="entry name" value="FAD/NAD(P)-binding domain"/>
    <property type="match status" value="2"/>
</dbReference>
<evidence type="ECO:0000256" key="1">
    <source>
        <dbReference type="ARBA" id="ARBA00022630"/>
    </source>
</evidence>
<protein>
    <submittedName>
        <fullName evidence="4">4-hydroxyacetophenone monooxygenase</fullName>
    </submittedName>
</protein>
<dbReference type="PANTHER" id="PTHR42877:SF4">
    <property type="entry name" value="FAD_NAD(P)-BINDING DOMAIN-CONTAINING PROTEIN-RELATED"/>
    <property type="match status" value="1"/>
</dbReference>
<dbReference type="OrthoDB" id="9766402at2"/>
<evidence type="ECO:0000313" key="5">
    <source>
        <dbReference type="Proteomes" id="UP000235616"/>
    </source>
</evidence>
<comment type="caution">
    <text evidence="4">The sequence shown here is derived from an EMBL/GenBank/DDBJ whole genome shotgun (WGS) entry which is preliminary data.</text>
</comment>
<evidence type="ECO:0000256" key="3">
    <source>
        <dbReference type="ARBA" id="ARBA00023002"/>
    </source>
</evidence>
<accession>A0A2N7W3I9</accession>